<evidence type="ECO:0000313" key="2">
    <source>
        <dbReference type="EMBL" id="ACZ06903.1"/>
    </source>
</evidence>
<dbReference type="HOGENOM" id="CLU_1915645_0_0_0"/>
<dbReference type="RefSeq" id="WP_012859503.1">
    <property type="nucleotide sequence ID" value="NC_013517.1"/>
</dbReference>
<reference evidence="3" key="1">
    <citation type="submission" date="2009-09" db="EMBL/GenBank/DDBJ databases">
        <title>The complete chromosome of Sebaldella termitidis ATCC 33386.</title>
        <authorList>
            <consortium name="US DOE Joint Genome Institute (JGI-PGF)"/>
            <person name="Lucas S."/>
            <person name="Copeland A."/>
            <person name="Lapidus A."/>
            <person name="Glavina del Rio T."/>
            <person name="Dalin E."/>
            <person name="Tice H."/>
            <person name="Bruce D."/>
            <person name="Goodwin L."/>
            <person name="Pitluck S."/>
            <person name="Kyrpides N."/>
            <person name="Mavromatis K."/>
            <person name="Ivanova N."/>
            <person name="Mikhailova N."/>
            <person name="Sims D."/>
            <person name="Meincke L."/>
            <person name="Brettin T."/>
            <person name="Detter J.C."/>
            <person name="Han C."/>
            <person name="Larimer F."/>
            <person name="Land M."/>
            <person name="Hauser L."/>
            <person name="Markowitz V."/>
            <person name="Cheng J.F."/>
            <person name="Hugenholtz P."/>
            <person name="Woyke T."/>
            <person name="Wu D."/>
            <person name="Eisen J.A."/>
        </authorList>
    </citation>
    <scope>NUCLEOTIDE SEQUENCE [LARGE SCALE GENOMIC DNA]</scope>
    <source>
        <strain evidence="3">ATCC 33386 / NCTC 11300</strain>
    </source>
</reference>
<dbReference type="AlphaFoldDB" id="D1AIU1"/>
<evidence type="ECO:0000313" key="3">
    <source>
        <dbReference type="Proteomes" id="UP000000845"/>
    </source>
</evidence>
<sequence length="132" mass="15196">MRKTIILLLALMSFFSFSKNYEKAEDKKEGVSSIYLILKEGKGNSYDFFFEYVIDTGSLLPKLRQAAGTAYKNGNKYVCKDLRGEQITFDIRKDQVVISGSDYLEGVYNYLSESAKEDYETVEWALEEEKGY</sequence>
<organism evidence="2 3">
    <name type="scientific">Sebaldella termitidis (strain ATCC 33386 / NCTC 11300)</name>
    <dbReference type="NCBI Taxonomy" id="526218"/>
    <lineage>
        <taxon>Bacteria</taxon>
        <taxon>Fusobacteriati</taxon>
        <taxon>Fusobacteriota</taxon>
        <taxon>Fusobacteriia</taxon>
        <taxon>Fusobacteriales</taxon>
        <taxon>Leptotrichiaceae</taxon>
        <taxon>Sebaldella</taxon>
    </lineage>
</organism>
<keyword evidence="1" id="KW-0732">Signal</keyword>
<keyword evidence="3" id="KW-1185">Reference proteome</keyword>
<dbReference type="KEGG" id="str:Sterm_0015"/>
<feature type="chain" id="PRO_5003020797" evidence="1">
    <location>
        <begin position="19"/>
        <end position="132"/>
    </location>
</feature>
<proteinExistence type="predicted"/>
<accession>D1AIU1</accession>
<evidence type="ECO:0000256" key="1">
    <source>
        <dbReference type="SAM" id="SignalP"/>
    </source>
</evidence>
<feature type="signal peptide" evidence="1">
    <location>
        <begin position="1"/>
        <end position="18"/>
    </location>
</feature>
<dbReference type="EMBL" id="CP001739">
    <property type="protein sequence ID" value="ACZ06903.1"/>
    <property type="molecule type" value="Genomic_DNA"/>
</dbReference>
<gene>
    <name evidence="2" type="ordered locus">Sterm_0015</name>
</gene>
<reference evidence="2 3" key="2">
    <citation type="journal article" date="2010" name="Stand. Genomic Sci.">
        <title>Complete genome sequence of Sebaldella termitidis type strain (NCTC 11300).</title>
        <authorList>
            <person name="Harmon-Smith M."/>
            <person name="Celia L."/>
            <person name="Chertkov O."/>
            <person name="Lapidus A."/>
            <person name="Copeland A."/>
            <person name="Glavina Del Rio T."/>
            <person name="Nolan M."/>
            <person name="Lucas S."/>
            <person name="Tice H."/>
            <person name="Cheng J.F."/>
            <person name="Han C."/>
            <person name="Detter J.C."/>
            <person name="Bruce D."/>
            <person name="Goodwin L."/>
            <person name="Pitluck S."/>
            <person name="Pati A."/>
            <person name="Liolios K."/>
            <person name="Ivanova N."/>
            <person name="Mavromatis K."/>
            <person name="Mikhailova N."/>
            <person name="Chen A."/>
            <person name="Palaniappan K."/>
            <person name="Land M."/>
            <person name="Hauser L."/>
            <person name="Chang Y.J."/>
            <person name="Jeffries C.D."/>
            <person name="Brettin T."/>
            <person name="Goker M."/>
            <person name="Beck B."/>
            <person name="Bristow J."/>
            <person name="Eisen J.A."/>
            <person name="Markowitz V."/>
            <person name="Hugenholtz P."/>
            <person name="Kyrpides N.C."/>
            <person name="Klenk H.P."/>
            <person name="Chen F."/>
        </authorList>
    </citation>
    <scope>NUCLEOTIDE SEQUENCE [LARGE SCALE GENOMIC DNA]</scope>
    <source>
        <strain evidence="3">ATCC 33386 / NCTC 11300</strain>
    </source>
</reference>
<dbReference type="Proteomes" id="UP000000845">
    <property type="component" value="Chromosome"/>
</dbReference>
<protein>
    <submittedName>
        <fullName evidence="2">Uncharacterized protein</fullName>
    </submittedName>
</protein>
<name>D1AIU1_SEBTE</name>